<sequence>MKKINFLEDPKVDQHQDKRMFPQMFNLSDTELSNLKGGILDKDVPDCDAVCLPSEHGGGTCSCLSNLC</sequence>
<proteinExistence type="predicted"/>
<evidence type="ECO:0000313" key="2">
    <source>
        <dbReference type="Proteomes" id="UP000233618"/>
    </source>
</evidence>
<organism evidence="1 2">
    <name type="scientific">Labilibaculum manganireducens</name>
    <dbReference type="NCBI Taxonomy" id="1940525"/>
    <lineage>
        <taxon>Bacteria</taxon>
        <taxon>Pseudomonadati</taxon>
        <taxon>Bacteroidota</taxon>
        <taxon>Bacteroidia</taxon>
        <taxon>Marinilabiliales</taxon>
        <taxon>Marinifilaceae</taxon>
        <taxon>Labilibaculum</taxon>
    </lineage>
</organism>
<dbReference type="EMBL" id="MVDE01000005">
    <property type="protein sequence ID" value="PKQ68168.1"/>
    <property type="molecule type" value="Genomic_DNA"/>
</dbReference>
<dbReference type="RefSeq" id="WP_101308803.1">
    <property type="nucleotide sequence ID" value="NZ_CAXXEE010000003.1"/>
</dbReference>
<keyword evidence="2" id="KW-1185">Reference proteome</keyword>
<dbReference type="AlphaFoldDB" id="A0A2N3ID13"/>
<gene>
    <name evidence="1" type="ORF">BZG01_05325</name>
</gene>
<comment type="caution">
    <text evidence="1">The sequence shown here is derived from an EMBL/GenBank/DDBJ whole genome shotgun (WGS) entry which is preliminary data.</text>
</comment>
<evidence type="ECO:0000313" key="1">
    <source>
        <dbReference type="EMBL" id="PKQ68168.1"/>
    </source>
</evidence>
<protein>
    <submittedName>
        <fullName evidence="1">Uncharacterized protein</fullName>
    </submittedName>
</protein>
<name>A0A2N3ID13_9BACT</name>
<dbReference type="Proteomes" id="UP000233618">
    <property type="component" value="Unassembled WGS sequence"/>
</dbReference>
<accession>A0A2N3ID13</accession>
<reference evidence="1 2" key="1">
    <citation type="journal article" date="2017" name="Front. Microbiol.">
        <title>Labilibaculum manganireducens gen. nov., sp. nov. and Labilibaculum filiforme sp. nov., Novel Bacteroidetes Isolated from Subsurface Sediments of the Baltic Sea.</title>
        <authorList>
            <person name="Vandieken V."/>
            <person name="Marshall I.P."/>
            <person name="Niemann H."/>
            <person name="Engelen B."/>
            <person name="Cypionka H."/>
        </authorList>
    </citation>
    <scope>NUCLEOTIDE SEQUENCE [LARGE SCALE GENOMIC DNA]</scope>
    <source>
        <strain evidence="1 2">59.10-2M</strain>
    </source>
</reference>